<dbReference type="InterPro" id="IPR020103">
    <property type="entry name" value="PsdUridine_synth_cat_dom_sf"/>
</dbReference>
<dbReference type="Proteomes" id="UP000654075">
    <property type="component" value="Unassembled WGS sequence"/>
</dbReference>
<gene>
    <name evidence="3" type="ORF">PGLA1383_LOCUS5387</name>
</gene>
<dbReference type="Gene3D" id="3.30.2350.10">
    <property type="entry name" value="Pseudouridine synthase"/>
    <property type="match status" value="1"/>
</dbReference>
<dbReference type="InterPro" id="IPR006145">
    <property type="entry name" value="PsdUridine_synth_RsuA/RluA"/>
</dbReference>
<dbReference type="InterPro" id="IPR050188">
    <property type="entry name" value="RluA_PseudoU_synthase"/>
</dbReference>
<evidence type="ECO:0000313" key="4">
    <source>
        <dbReference type="Proteomes" id="UP000654075"/>
    </source>
</evidence>
<dbReference type="GO" id="GO:0009982">
    <property type="term" value="F:pseudouridine synthase activity"/>
    <property type="evidence" value="ECO:0007669"/>
    <property type="project" value="InterPro"/>
</dbReference>
<accession>A0A813DKB2</accession>
<feature type="domain" description="Pseudouridine synthase RsuA/RluA-like" evidence="2">
    <location>
        <begin position="317"/>
        <end position="440"/>
    </location>
</feature>
<proteinExistence type="inferred from homology"/>
<dbReference type="AlphaFoldDB" id="A0A813DKB2"/>
<feature type="non-terminal residue" evidence="3">
    <location>
        <position position="569"/>
    </location>
</feature>
<dbReference type="Pfam" id="PF00849">
    <property type="entry name" value="PseudoU_synth_2"/>
    <property type="match status" value="1"/>
</dbReference>
<dbReference type="PANTHER" id="PTHR21600:SF44">
    <property type="entry name" value="RIBOSOMAL LARGE SUBUNIT PSEUDOURIDINE SYNTHASE D"/>
    <property type="match status" value="1"/>
</dbReference>
<keyword evidence="4" id="KW-1185">Reference proteome</keyword>
<organism evidence="3 4">
    <name type="scientific">Polarella glacialis</name>
    <name type="common">Dinoflagellate</name>
    <dbReference type="NCBI Taxonomy" id="89957"/>
    <lineage>
        <taxon>Eukaryota</taxon>
        <taxon>Sar</taxon>
        <taxon>Alveolata</taxon>
        <taxon>Dinophyceae</taxon>
        <taxon>Suessiales</taxon>
        <taxon>Suessiaceae</taxon>
        <taxon>Polarella</taxon>
    </lineage>
</organism>
<protein>
    <recommendedName>
        <fullName evidence="2">Pseudouridine synthase RsuA/RluA-like domain-containing protein</fullName>
    </recommendedName>
</protein>
<dbReference type="GO" id="GO:0003723">
    <property type="term" value="F:RNA binding"/>
    <property type="evidence" value="ECO:0007669"/>
    <property type="project" value="InterPro"/>
</dbReference>
<dbReference type="GO" id="GO:0000455">
    <property type="term" value="P:enzyme-directed rRNA pseudouridine synthesis"/>
    <property type="evidence" value="ECO:0007669"/>
    <property type="project" value="TreeGrafter"/>
</dbReference>
<dbReference type="OrthoDB" id="418349at2759"/>
<dbReference type="PANTHER" id="PTHR21600">
    <property type="entry name" value="MITOCHONDRIAL RNA PSEUDOURIDINE SYNTHASE"/>
    <property type="match status" value="1"/>
</dbReference>
<evidence type="ECO:0000259" key="2">
    <source>
        <dbReference type="Pfam" id="PF00849"/>
    </source>
</evidence>
<comment type="similarity">
    <text evidence="1">Belongs to the pseudouridine synthase RluA family.</text>
</comment>
<name>A0A813DKB2_POLGL</name>
<sequence>MAAQFSTQGLANFAWAFAASDLQNPVFFETFAEEVLQRGLAEFSMQGLSNITWSLAVTGRSSKDPLSDREQELLMAVSEQMPRKASQFSAQGLANIVWAFATATCAQEEPCLQAPAAEVARSCPEFSLQPASNTAWAFAVTGQATPAVFGKLSACLQTIFKSLPERGPETGSSGRRHLAGAASEAIAAVWAFNSAGLLDEELAAAAREALRRTGRELDAGSGQNPSVAGIPLLGGGTATQLVTRATAGNGTHEQPTVLLNLPDRLVLRKPPGWEVQRDARDSGHPALGTSGEGQIRQVADFLRTILLPRQFPLVADVLHNCGMIHRLDVPNSGLLLVAKTYEAYYDLALQLNSGTVVRDYVVLCHGWLDPERQAICAPLHWRHGGSAAPSEVSAGRGKPSRTFLKVLAHLNQNLSGEAFSLVAIRIETGRRHQIRSHTAHIGHPTACDGKYTSAATFLSDREWCQRNFLHRYRLAFRDSAGRPREVSDPLPEDLVAALTQLSSRDGRSELARLKWLGEPGDDKESVEWAELEGLSSSLKTWKAERKAAAQNKTCAENNCGYGVVVISVV</sequence>
<comment type="caution">
    <text evidence="3">The sequence shown here is derived from an EMBL/GenBank/DDBJ whole genome shotgun (WGS) entry which is preliminary data.</text>
</comment>
<reference evidence="3" key="1">
    <citation type="submission" date="2021-02" db="EMBL/GenBank/DDBJ databases">
        <authorList>
            <person name="Dougan E. K."/>
            <person name="Rhodes N."/>
            <person name="Thang M."/>
            <person name="Chan C."/>
        </authorList>
    </citation>
    <scope>NUCLEOTIDE SEQUENCE</scope>
</reference>
<dbReference type="CDD" id="cd02869">
    <property type="entry name" value="PseudoU_synth_RluA_like"/>
    <property type="match status" value="1"/>
</dbReference>
<evidence type="ECO:0000313" key="3">
    <source>
        <dbReference type="EMBL" id="CAE8586526.1"/>
    </source>
</evidence>
<evidence type="ECO:0000256" key="1">
    <source>
        <dbReference type="ARBA" id="ARBA00010876"/>
    </source>
</evidence>
<dbReference type="SUPFAM" id="SSF55120">
    <property type="entry name" value="Pseudouridine synthase"/>
    <property type="match status" value="1"/>
</dbReference>
<dbReference type="EMBL" id="CAJNNV010002114">
    <property type="protein sequence ID" value="CAE8586526.1"/>
    <property type="molecule type" value="Genomic_DNA"/>
</dbReference>